<keyword evidence="6" id="KW-1185">Reference proteome</keyword>
<organism evidence="4 6">
    <name type="scientific">Didymodactylos carnosus</name>
    <dbReference type="NCBI Taxonomy" id="1234261"/>
    <lineage>
        <taxon>Eukaryota</taxon>
        <taxon>Metazoa</taxon>
        <taxon>Spiralia</taxon>
        <taxon>Gnathifera</taxon>
        <taxon>Rotifera</taxon>
        <taxon>Eurotatoria</taxon>
        <taxon>Bdelloidea</taxon>
        <taxon>Philodinida</taxon>
        <taxon>Philodinidae</taxon>
        <taxon>Didymodactylos</taxon>
    </lineage>
</organism>
<evidence type="ECO:0000313" key="4">
    <source>
        <dbReference type="EMBL" id="CAF1158494.1"/>
    </source>
</evidence>
<dbReference type="InterPro" id="IPR002110">
    <property type="entry name" value="Ankyrin_rpt"/>
</dbReference>
<feature type="domain" description="Helicase C-terminal" evidence="3">
    <location>
        <begin position="763"/>
        <end position="934"/>
    </location>
</feature>
<dbReference type="PANTHER" id="PTHR18934:SF267">
    <property type="entry name" value="ATP-DEPENDENT RNA HELICASE YLR419W-RELATED"/>
    <property type="match status" value="1"/>
</dbReference>
<proteinExistence type="predicted"/>
<dbReference type="Gene3D" id="1.20.120.1080">
    <property type="match status" value="1"/>
</dbReference>
<dbReference type="InterPro" id="IPR027417">
    <property type="entry name" value="P-loop_NTPase"/>
</dbReference>
<dbReference type="Proteomes" id="UP000681722">
    <property type="component" value="Unassembled WGS sequence"/>
</dbReference>
<dbReference type="SMART" id="SM00248">
    <property type="entry name" value="ANK"/>
    <property type="match status" value="1"/>
</dbReference>
<evidence type="ECO:0000313" key="5">
    <source>
        <dbReference type="EMBL" id="CAF3921877.1"/>
    </source>
</evidence>
<dbReference type="PROSITE" id="PS50088">
    <property type="entry name" value="ANK_REPEAT"/>
    <property type="match status" value="1"/>
</dbReference>
<feature type="region of interest" description="Disordered" evidence="2">
    <location>
        <begin position="313"/>
        <end position="342"/>
    </location>
</feature>
<dbReference type="Gene3D" id="3.40.50.300">
    <property type="entry name" value="P-loop containing nucleotide triphosphate hydrolases"/>
    <property type="match status" value="2"/>
</dbReference>
<evidence type="ECO:0000256" key="2">
    <source>
        <dbReference type="SAM" id="MobiDB-lite"/>
    </source>
</evidence>
<dbReference type="SUPFAM" id="SSF52540">
    <property type="entry name" value="P-loop containing nucleoside triphosphate hydrolases"/>
    <property type="match status" value="1"/>
</dbReference>
<feature type="non-terminal residue" evidence="4">
    <location>
        <position position="1"/>
    </location>
</feature>
<reference evidence="4" key="1">
    <citation type="submission" date="2021-02" db="EMBL/GenBank/DDBJ databases">
        <authorList>
            <person name="Nowell W R."/>
        </authorList>
    </citation>
    <scope>NUCLEOTIDE SEQUENCE</scope>
</reference>
<name>A0A814T8B6_9BILA</name>
<dbReference type="Gene3D" id="1.25.40.20">
    <property type="entry name" value="Ankyrin repeat-containing domain"/>
    <property type="match status" value="1"/>
</dbReference>
<evidence type="ECO:0000259" key="3">
    <source>
        <dbReference type="PROSITE" id="PS51194"/>
    </source>
</evidence>
<dbReference type="InterPro" id="IPR036770">
    <property type="entry name" value="Ankyrin_rpt-contain_sf"/>
</dbReference>
<dbReference type="EMBL" id="CAJOBC010007120">
    <property type="protein sequence ID" value="CAF3921877.1"/>
    <property type="molecule type" value="Genomic_DNA"/>
</dbReference>
<gene>
    <name evidence="4" type="ORF">GPM918_LOCUS21551</name>
    <name evidence="5" type="ORF">SRO942_LOCUS21548</name>
</gene>
<sequence>SNDCSLDSIGGSTALHVAVSIGDKKLVAYLVEHGADIYIKNQAGETPVMNAMIHSHIKHYFQDYLVCGYSNRENLSDLPLMPVAKENRREQPQQDCFWEYRAIDFNANNDPPWHPFPSQESSELLRHLYCTSRTNISFYLRSPLGLYYIDLEKFLCIRVSVADSTYPNMAWIRCRGSSILNCNCYCVWQILLIKHDEVDSREQMIPSLEFEQLPIFQKERNLRLNSWYYCDAKTNSVLDTSMNYRRKQISISVPFIGENLIFNLFDLTFCNGSFSICGFIRWLQEPSVITDGMLIEISSDKIVDDTTDTDVSCAADSEEDSIEPNDCSGEKTNKRNNTLPMSMQDFDTPDNFPVSPTVALDCNNYSSSSLSGYEQMQRDLQNISNTIQNLLREGTTSLSTRDWINYRVCFLELFRQKRYEYREILDNMIITGMLKLRTTKLSLGGKTLQMELKQEIDNCLKIQKFTQKTKPSKLSNEVFYHFIAKLKYDFEVGIIHNSNPSGKEFETVPNVLKRIQVFYRAYSLQLPLYESGKEVLAQIKSNTVCAISTSIGSGEQSLSKRKKNLDILNKTISFNFCFFSLHLILGKSTLLPVLLIADDYPRVIVVQPRRLACVMLGDRVNKTMVMANGNEPQLVGWIVSGAQQNINAPILYITDGIMKERLLYDDNLFEIDKNQKPTVFIIEIQERNVSIDVCIALFTRLLTEKPQLRQKIKIVLSSATLAENISNLFTRVPELNFGQFTRLTTPTPFNIAKLLRPNENLLDVVQELYKTEKHREDQILCFVSSVSEVHRSCQLLTELSNGSIVAYPLTQSQSVADQQKFIEQGSVFFSTTVAETSLTFPSLVYVIDVGMINIPIYDLEKKQMVIKEAHAAESTIEQRKGRLGRTKPGEYYALYNYKVEDKKCPTPQICQTNLIELEFSLRKSPVKYGLNYLKRYLPDPPTEQGIQLAIQELKKTGVLTADEKFTPVGTALSKLPSFSSLALAKSVFTALTKYNCGGDLIILSSILHVLNTSTILKIIPVEMKSSDGDFMTLINLMKQLLLVKQSIPSKQFSVETFCREWLLIQSC</sequence>
<evidence type="ECO:0000256" key="1">
    <source>
        <dbReference type="PROSITE-ProRule" id="PRU00023"/>
    </source>
</evidence>
<feature type="repeat" description="ANK" evidence="1">
    <location>
        <begin position="10"/>
        <end position="42"/>
    </location>
</feature>
<dbReference type="PANTHER" id="PTHR18934">
    <property type="entry name" value="ATP-DEPENDENT RNA HELICASE"/>
    <property type="match status" value="1"/>
</dbReference>
<dbReference type="Pfam" id="PF00023">
    <property type="entry name" value="Ank"/>
    <property type="match status" value="1"/>
</dbReference>
<dbReference type="Pfam" id="PF00271">
    <property type="entry name" value="Helicase_C"/>
    <property type="match status" value="1"/>
</dbReference>
<dbReference type="GO" id="GO:0003723">
    <property type="term" value="F:RNA binding"/>
    <property type="evidence" value="ECO:0007669"/>
    <property type="project" value="TreeGrafter"/>
</dbReference>
<dbReference type="AlphaFoldDB" id="A0A814T8B6"/>
<keyword evidence="1" id="KW-0040">ANK repeat</keyword>
<dbReference type="EMBL" id="CAJNOQ010007121">
    <property type="protein sequence ID" value="CAF1158494.1"/>
    <property type="molecule type" value="Genomic_DNA"/>
</dbReference>
<dbReference type="PROSITE" id="PS50297">
    <property type="entry name" value="ANK_REP_REGION"/>
    <property type="match status" value="1"/>
</dbReference>
<comment type="caution">
    <text evidence="4">The sequence shown here is derived from an EMBL/GenBank/DDBJ whole genome shotgun (WGS) entry which is preliminary data.</text>
</comment>
<dbReference type="SUPFAM" id="SSF48403">
    <property type="entry name" value="Ankyrin repeat"/>
    <property type="match status" value="1"/>
</dbReference>
<dbReference type="Proteomes" id="UP000663829">
    <property type="component" value="Unassembled WGS sequence"/>
</dbReference>
<accession>A0A814T8B6</accession>
<dbReference type="GO" id="GO:0004386">
    <property type="term" value="F:helicase activity"/>
    <property type="evidence" value="ECO:0007669"/>
    <property type="project" value="TreeGrafter"/>
</dbReference>
<evidence type="ECO:0000313" key="6">
    <source>
        <dbReference type="Proteomes" id="UP000663829"/>
    </source>
</evidence>
<dbReference type="OrthoDB" id="5806726at2759"/>
<dbReference type="PROSITE" id="PS51194">
    <property type="entry name" value="HELICASE_CTER"/>
    <property type="match status" value="1"/>
</dbReference>
<dbReference type="InterPro" id="IPR001650">
    <property type="entry name" value="Helicase_C-like"/>
</dbReference>
<protein>
    <recommendedName>
        <fullName evidence="3">Helicase C-terminal domain-containing protein</fullName>
    </recommendedName>
</protein>